<reference evidence="1" key="1">
    <citation type="journal article" date="2022" name="Plant J.">
        <title>Strategies of tolerance reflected in two North American maple genomes.</title>
        <authorList>
            <person name="McEvoy S.L."/>
            <person name="Sezen U.U."/>
            <person name="Trouern-Trend A."/>
            <person name="McMahon S.M."/>
            <person name="Schaberg P.G."/>
            <person name="Yang J."/>
            <person name="Wegrzyn J.L."/>
            <person name="Swenson N.G."/>
        </authorList>
    </citation>
    <scope>NUCLEOTIDE SEQUENCE</scope>
    <source>
        <strain evidence="1">91603</strain>
    </source>
</reference>
<evidence type="ECO:0000313" key="2">
    <source>
        <dbReference type="Proteomes" id="UP001064489"/>
    </source>
</evidence>
<comment type="caution">
    <text evidence="1">The sequence shown here is derived from an EMBL/GenBank/DDBJ whole genome shotgun (WGS) entry which is preliminary data.</text>
</comment>
<evidence type="ECO:0000313" key="1">
    <source>
        <dbReference type="EMBL" id="KAI9175031.1"/>
    </source>
</evidence>
<sequence>MRKDSGLLIGTRWENGVDFKVFYFTYLSILEDDAISLLSVILWRNWFNRNRYVHDKGKKTDTKVVEWCRAFLADFRAANAAKEVCERLVPWVSPASTTDKIPLLNSADSRN</sequence>
<dbReference type="EMBL" id="JAJSOW010000103">
    <property type="protein sequence ID" value="KAI9175031.1"/>
    <property type="molecule type" value="Genomic_DNA"/>
</dbReference>
<accession>A0AAD5IS94</accession>
<dbReference type="AlphaFoldDB" id="A0AAD5IS94"/>
<proteinExistence type="predicted"/>
<name>A0AAD5IS94_ACENE</name>
<reference evidence="1" key="2">
    <citation type="submission" date="2023-02" db="EMBL/GenBank/DDBJ databases">
        <authorList>
            <person name="Swenson N.G."/>
            <person name="Wegrzyn J.L."/>
            <person name="Mcevoy S.L."/>
        </authorList>
    </citation>
    <scope>NUCLEOTIDE SEQUENCE</scope>
    <source>
        <strain evidence="1">91603</strain>
        <tissue evidence="1">Leaf</tissue>
    </source>
</reference>
<protein>
    <submittedName>
        <fullName evidence="1">Uncharacterized protein</fullName>
    </submittedName>
</protein>
<dbReference type="Proteomes" id="UP001064489">
    <property type="component" value="Chromosome 8"/>
</dbReference>
<organism evidence="1 2">
    <name type="scientific">Acer negundo</name>
    <name type="common">Box elder</name>
    <dbReference type="NCBI Taxonomy" id="4023"/>
    <lineage>
        <taxon>Eukaryota</taxon>
        <taxon>Viridiplantae</taxon>
        <taxon>Streptophyta</taxon>
        <taxon>Embryophyta</taxon>
        <taxon>Tracheophyta</taxon>
        <taxon>Spermatophyta</taxon>
        <taxon>Magnoliopsida</taxon>
        <taxon>eudicotyledons</taxon>
        <taxon>Gunneridae</taxon>
        <taxon>Pentapetalae</taxon>
        <taxon>rosids</taxon>
        <taxon>malvids</taxon>
        <taxon>Sapindales</taxon>
        <taxon>Sapindaceae</taxon>
        <taxon>Hippocastanoideae</taxon>
        <taxon>Acereae</taxon>
        <taxon>Acer</taxon>
    </lineage>
</organism>
<keyword evidence="2" id="KW-1185">Reference proteome</keyword>
<gene>
    <name evidence="1" type="ORF">LWI28_026372</name>
</gene>